<dbReference type="GO" id="GO:0005760">
    <property type="term" value="C:gamma DNA polymerase complex"/>
    <property type="evidence" value="ECO:0007669"/>
    <property type="project" value="InterPro"/>
</dbReference>
<dbReference type="Proteomes" id="UP000887569">
    <property type="component" value="Unplaced"/>
</dbReference>
<dbReference type="InterPro" id="IPR041336">
    <property type="entry name" value="DNApol_Exo"/>
</dbReference>
<dbReference type="GO" id="GO:0003887">
    <property type="term" value="F:DNA-directed DNA polymerase activity"/>
    <property type="evidence" value="ECO:0007669"/>
    <property type="project" value="UniProtKB-KW"/>
</dbReference>
<dbReference type="WBParaSite" id="PgR011_g171_t03">
    <property type="protein sequence ID" value="PgR011_g171_t03"/>
    <property type="gene ID" value="PgR011_g171"/>
</dbReference>
<evidence type="ECO:0000256" key="1">
    <source>
        <dbReference type="ARBA" id="ARBA00012417"/>
    </source>
</evidence>
<dbReference type="InterPro" id="IPR019760">
    <property type="entry name" value="DNA-dir_DNA_pol_A_CS"/>
</dbReference>
<dbReference type="InterPro" id="IPR002297">
    <property type="entry name" value="DNA-dir_DNA_pol_A_mt"/>
</dbReference>
<dbReference type="PROSITE" id="PS00447">
    <property type="entry name" value="DNA_POLYMERASE_A"/>
    <property type="match status" value="1"/>
</dbReference>
<dbReference type="SUPFAM" id="SSF56672">
    <property type="entry name" value="DNA/RNA polymerases"/>
    <property type="match status" value="1"/>
</dbReference>
<feature type="region of interest" description="Disordered" evidence="6">
    <location>
        <begin position="27"/>
        <end position="50"/>
    </location>
</feature>
<feature type="domain" description="DNA-directed DNA polymerase family A palm" evidence="7">
    <location>
        <begin position="670"/>
        <end position="988"/>
    </location>
</feature>
<evidence type="ECO:0000313" key="8">
    <source>
        <dbReference type="Proteomes" id="UP000887569"/>
    </source>
</evidence>
<sequence>MLNKSRRLLWLMRYTYRGRRFTSTFIKQGRSQTPESLSSTHEISSSTLNDATSQSSLKQIALVPARIHRHLFGDGPIPMNVSNDIYENLDLPKLYSEDLQKHFYKLGEMQIHDYRKQLELAATMQPIPEMPKQWLFESGWTKYSSNIGNYEKVEYPDESLLFFDVEVCLNDGQLPTLAIALSPTNWYSWCSDRLVHNTPVPDLCRLHHLIPLERSGGSNRAAIVIGHNVAYDRSRVREQYLRNQTGTRFWDTMSMAIPIYGMADHQLLLYEKNDLEEDERGHNGWIDDWKARVSKNSLAALHEKLCSHKSKLTVNKSMQSFFVNEPIDEIRDNFQDLVQYCAEDVLACLELYQALYPEFVKRFPHPITWQGMLEMSAVYLPITSNWRYFYRNCEEEASNENRQAAQDVIRAARHLTNTLEENQRFKEDAWMWQEDWSKRNCTMPTWYTTLLRSKQLANLPIEQLNASDVKLRCRVIPRLFGLCWGPYPLHFKADKGWGFLVPRVDIDNAEAIAELSRASLRRGEEVNIPNRAILDVINENIINGVGDILLGEPVCTIGAFDFHKLPHPKGGNANVGDPLAKDFRIEIEEGILKATRYIDEFRAIVTCKKTTRFWGNYRARFNEQVTVWLDEEGNEGAIAPSVIPAGTITRRAVHKLWLTAINPKDNEMIGTGLKSMVECGEGWNLVGADVDSQEQWIAALFGDCAIGKHTAGATPFSNMLLAGNKADRSDLHSVVAKEVGISRDKAKVLNYARLYGSGMNHAMEFLKQSGLNDEQALRISEKLFATTKGRSSGYIRLSSDINEHFRYFLENICGENLRKNYIFLNEHYFLPDYRTQKGKLTQAFEDWISSEVEERLYADGHKDFRRDILIDLLYDNNREVHTLFTDGFESATFNYLELMVGEREPRTAILDCRLGYALEPLPENVPDREYFLAKYKRSIINWMVQSSAVDFLHMLLVCMRWLCDEYDINARFVISIHDEIRYLVASEDRYRCALALALSNMYVRAAISQKLGIHQLPLSVAFFSQVDIDHVLRKEVNLICRTPDGKEVPPGEAVDMKTILEKTGGSLRKELLVKS</sequence>
<dbReference type="PRINTS" id="PR00867">
    <property type="entry name" value="DNAPOLG"/>
</dbReference>
<dbReference type="Gene3D" id="3.30.420.390">
    <property type="match status" value="2"/>
</dbReference>
<evidence type="ECO:0000256" key="2">
    <source>
        <dbReference type="ARBA" id="ARBA00022679"/>
    </source>
</evidence>
<dbReference type="InterPro" id="IPR043502">
    <property type="entry name" value="DNA/RNA_pol_sf"/>
</dbReference>
<dbReference type="Pfam" id="PF18136">
    <property type="entry name" value="DNApol_Exo"/>
    <property type="match status" value="1"/>
</dbReference>
<dbReference type="GO" id="GO:0008408">
    <property type="term" value="F:3'-5' exonuclease activity"/>
    <property type="evidence" value="ECO:0007669"/>
    <property type="project" value="TreeGrafter"/>
</dbReference>
<keyword evidence="3" id="KW-0548">Nucleotidyltransferase</keyword>
<accession>A0A915ANY7</accession>
<dbReference type="GO" id="GO:0006264">
    <property type="term" value="P:mitochondrial DNA replication"/>
    <property type="evidence" value="ECO:0007669"/>
    <property type="project" value="TreeGrafter"/>
</dbReference>
<evidence type="ECO:0000313" key="9">
    <source>
        <dbReference type="WBParaSite" id="PgR011_g171_t02"/>
    </source>
</evidence>
<dbReference type="InterPro" id="IPR012337">
    <property type="entry name" value="RNaseH-like_sf"/>
</dbReference>
<feature type="compositionally biased region" description="Low complexity" evidence="6">
    <location>
        <begin position="35"/>
        <end position="48"/>
    </location>
</feature>
<dbReference type="InterPro" id="IPR001098">
    <property type="entry name" value="DNA-dir_DNA_pol_A_palm_dom"/>
</dbReference>
<keyword evidence="4" id="KW-0239">DNA-directed DNA polymerase</keyword>
<keyword evidence="8" id="KW-1185">Reference proteome</keyword>
<dbReference type="PANTHER" id="PTHR10267">
    <property type="entry name" value="DNA POLYMERASE SUBUNIT GAMMA-1"/>
    <property type="match status" value="1"/>
</dbReference>
<dbReference type="PANTHER" id="PTHR10267:SF0">
    <property type="entry name" value="DNA POLYMERASE SUBUNIT GAMMA-1"/>
    <property type="match status" value="1"/>
</dbReference>
<organism evidence="8 9">
    <name type="scientific">Parascaris univalens</name>
    <name type="common">Nematode worm</name>
    <dbReference type="NCBI Taxonomy" id="6257"/>
    <lineage>
        <taxon>Eukaryota</taxon>
        <taxon>Metazoa</taxon>
        <taxon>Ecdysozoa</taxon>
        <taxon>Nematoda</taxon>
        <taxon>Chromadorea</taxon>
        <taxon>Rhabditida</taxon>
        <taxon>Spirurina</taxon>
        <taxon>Ascaridomorpha</taxon>
        <taxon>Ascaridoidea</taxon>
        <taxon>Ascarididae</taxon>
        <taxon>Parascaris</taxon>
    </lineage>
</organism>
<keyword evidence="2" id="KW-0808">Transferase</keyword>
<dbReference type="GO" id="GO:0003677">
    <property type="term" value="F:DNA binding"/>
    <property type="evidence" value="ECO:0007669"/>
    <property type="project" value="InterPro"/>
</dbReference>
<evidence type="ECO:0000259" key="7">
    <source>
        <dbReference type="SMART" id="SM00482"/>
    </source>
</evidence>
<proteinExistence type="predicted"/>
<protein>
    <recommendedName>
        <fullName evidence="1">DNA-directed DNA polymerase</fullName>
        <ecNumber evidence="1">2.7.7.7</ecNumber>
    </recommendedName>
    <alternativeName>
        <fullName evidence="5">Mitochondrial DNA polymerase catalytic subunit</fullName>
    </alternativeName>
</protein>
<evidence type="ECO:0000313" key="10">
    <source>
        <dbReference type="WBParaSite" id="PgR011_g171_t03"/>
    </source>
</evidence>
<evidence type="ECO:0000256" key="5">
    <source>
        <dbReference type="ARBA" id="ARBA00031966"/>
    </source>
</evidence>
<reference evidence="9 10" key="1">
    <citation type="submission" date="2022-11" db="UniProtKB">
        <authorList>
            <consortium name="WormBaseParasite"/>
        </authorList>
    </citation>
    <scope>IDENTIFICATION</scope>
</reference>
<evidence type="ECO:0000256" key="4">
    <source>
        <dbReference type="ARBA" id="ARBA00022932"/>
    </source>
</evidence>
<dbReference type="EC" id="2.7.7.7" evidence="1"/>
<evidence type="ECO:0000256" key="6">
    <source>
        <dbReference type="SAM" id="MobiDB-lite"/>
    </source>
</evidence>
<dbReference type="SMART" id="SM00482">
    <property type="entry name" value="POLAc"/>
    <property type="match status" value="1"/>
</dbReference>
<name>A0A915ANY7_PARUN</name>
<dbReference type="Gene3D" id="1.10.150.20">
    <property type="entry name" value="5' to 3' exonuclease, C-terminal subdomain"/>
    <property type="match status" value="1"/>
</dbReference>
<dbReference type="WBParaSite" id="PgR011_g171_t02">
    <property type="protein sequence ID" value="PgR011_g171_t02"/>
    <property type="gene ID" value="PgR011_g171"/>
</dbReference>
<dbReference type="SUPFAM" id="SSF53098">
    <property type="entry name" value="Ribonuclease H-like"/>
    <property type="match status" value="1"/>
</dbReference>
<evidence type="ECO:0000256" key="3">
    <source>
        <dbReference type="ARBA" id="ARBA00022695"/>
    </source>
</evidence>
<dbReference type="AlphaFoldDB" id="A0A915ANY7"/>